<dbReference type="InterPro" id="IPR002514">
    <property type="entry name" value="Transposase_8"/>
</dbReference>
<dbReference type="SUPFAM" id="SSF46689">
    <property type="entry name" value="Homeodomain-like"/>
    <property type="match status" value="1"/>
</dbReference>
<evidence type="ECO:0000313" key="17">
    <source>
        <dbReference type="EMBL" id="TQM40599.1"/>
    </source>
</evidence>
<dbReference type="InterPro" id="IPR052546">
    <property type="entry name" value="Transposase_8_domain"/>
</dbReference>
<dbReference type="GO" id="GO:0006313">
    <property type="term" value="P:DNA transposition"/>
    <property type="evidence" value="ECO:0007669"/>
    <property type="project" value="InterPro"/>
</dbReference>
<evidence type="ECO:0000313" key="8">
    <source>
        <dbReference type="EMBL" id="TQM40110.1"/>
    </source>
</evidence>
<evidence type="ECO:0000313" key="2">
    <source>
        <dbReference type="EMBL" id="TQM39488.1"/>
    </source>
</evidence>
<dbReference type="EMBL" id="VFPJ01000001">
    <property type="protein sequence ID" value="TQM40558.1"/>
    <property type="molecule type" value="Genomic_DNA"/>
</dbReference>
<dbReference type="GO" id="GO:0003677">
    <property type="term" value="F:DNA binding"/>
    <property type="evidence" value="ECO:0007669"/>
    <property type="project" value="InterPro"/>
</dbReference>
<proteinExistence type="predicted"/>
<evidence type="ECO:0000313" key="6">
    <source>
        <dbReference type="EMBL" id="TQM40029.1"/>
    </source>
</evidence>
<dbReference type="Pfam" id="PF01527">
    <property type="entry name" value="HTH_Tnp_1"/>
    <property type="match status" value="1"/>
</dbReference>
<comment type="caution">
    <text evidence="11">The sequence shown here is derived from an EMBL/GenBank/DDBJ whole genome shotgun (WGS) entry which is preliminary data.</text>
</comment>
<evidence type="ECO:0000313" key="13">
    <source>
        <dbReference type="EMBL" id="TQM40565.1"/>
    </source>
</evidence>
<protein>
    <submittedName>
        <fullName evidence="11">Putative transposase</fullName>
    </submittedName>
</protein>
<evidence type="ECO:0000313" key="18">
    <source>
        <dbReference type="EMBL" id="TQM40602.1"/>
    </source>
</evidence>
<dbReference type="EMBL" id="VFPJ01000001">
    <property type="protein sequence ID" value="TQM40458.1"/>
    <property type="molecule type" value="Genomic_DNA"/>
</dbReference>
<evidence type="ECO:0000313" key="22">
    <source>
        <dbReference type="EMBL" id="TQM41816.1"/>
    </source>
</evidence>
<evidence type="ECO:0000313" key="19">
    <source>
        <dbReference type="EMBL" id="TQM40847.1"/>
    </source>
</evidence>
<dbReference type="EMBL" id="VFPJ01000001">
    <property type="protein sequence ID" value="TQM40167.1"/>
    <property type="molecule type" value="Genomic_DNA"/>
</dbReference>
<dbReference type="EMBL" id="VFPJ01000001">
    <property type="protein sequence ID" value="TQM41816.1"/>
    <property type="molecule type" value="Genomic_DNA"/>
</dbReference>
<organism evidence="11 23">
    <name type="scientific">Flavobacterium branchiophilum</name>
    <dbReference type="NCBI Taxonomy" id="55197"/>
    <lineage>
        <taxon>Bacteria</taxon>
        <taxon>Pseudomonadati</taxon>
        <taxon>Bacteroidota</taxon>
        <taxon>Flavobacteriia</taxon>
        <taxon>Flavobacteriales</taxon>
        <taxon>Flavobacteriaceae</taxon>
        <taxon>Flavobacterium</taxon>
    </lineage>
</organism>
<evidence type="ECO:0000313" key="1">
    <source>
        <dbReference type="EMBL" id="TQM39481.1"/>
    </source>
</evidence>
<evidence type="ECO:0000313" key="14">
    <source>
        <dbReference type="EMBL" id="TQM40579.1"/>
    </source>
</evidence>
<dbReference type="EMBL" id="VFPJ01000001">
    <property type="protein sequence ID" value="TQM40599.1"/>
    <property type="molecule type" value="Genomic_DNA"/>
</dbReference>
<dbReference type="PANTHER" id="PTHR33609:SF1">
    <property type="entry name" value="TRANSPOSASE"/>
    <property type="match status" value="1"/>
</dbReference>
<dbReference type="PANTHER" id="PTHR33609">
    <property type="entry name" value="LOW CALCIUM RESPONSE LOCUS PROTEIN S"/>
    <property type="match status" value="1"/>
</dbReference>
<evidence type="ECO:0000313" key="9">
    <source>
        <dbReference type="EMBL" id="TQM40167.1"/>
    </source>
</evidence>
<dbReference type="EMBL" id="VFPJ01000001">
    <property type="protein sequence ID" value="TQM40921.1"/>
    <property type="molecule type" value="Genomic_DNA"/>
</dbReference>
<reference evidence="11 23" key="1">
    <citation type="submission" date="2019-06" db="EMBL/GenBank/DDBJ databases">
        <title>Genomic Encyclopedia of Archaeal and Bacterial Type Strains, Phase II (KMG-II): from individual species to whole genera.</title>
        <authorList>
            <person name="Goeker M."/>
        </authorList>
    </citation>
    <scope>NUCLEOTIDE SEQUENCE [LARGE SCALE GENOMIC DNA]</scope>
    <source>
        <strain evidence="11 23">DSM 24789</strain>
    </source>
</reference>
<evidence type="ECO:0000313" key="16">
    <source>
        <dbReference type="EMBL" id="TQM40592.1"/>
    </source>
</evidence>
<evidence type="ECO:0000313" key="3">
    <source>
        <dbReference type="EMBL" id="TQM39747.1"/>
    </source>
</evidence>
<gene>
    <name evidence="1" type="ORF">BC670_0279</name>
    <name evidence="2" type="ORF">BC670_0286</name>
    <name evidence="3" type="ORF">BC670_0576</name>
    <name evidence="4" type="ORF">BC670_0599</name>
    <name evidence="5" type="ORF">BC670_0692</name>
    <name evidence="6" type="ORF">BC670_0889</name>
    <name evidence="7" type="ORF">BC670_0900</name>
    <name evidence="8" type="ORF">BC670_0977</name>
    <name evidence="9" type="ORF">BC670_1038</name>
    <name evidence="10" type="ORF">BC670_1107</name>
    <name evidence="11" type="ORF">BC670_1346</name>
    <name evidence="12" type="ORF">BC670_1449</name>
    <name evidence="13" type="ORF">BC670_1459</name>
    <name evidence="14" type="ORF">BC670_1476</name>
    <name evidence="15" type="ORF">BC670_1480</name>
    <name evidence="16" type="ORF">BC670_1489</name>
    <name evidence="17" type="ORF">BC670_1496</name>
    <name evidence="18" type="ORF">BC670_1499</name>
    <name evidence="19" type="ORF">BC670_1762</name>
    <name evidence="20" type="ORF">BC670_1841</name>
    <name evidence="21" type="ORF">BC670_2030</name>
    <name evidence="22" type="ORF">BC670_2827</name>
</gene>
<dbReference type="EMBL" id="VFPJ01000001">
    <property type="protein sequence ID" value="TQM40565.1"/>
    <property type="molecule type" value="Genomic_DNA"/>
</dbReference>
<dbReference type="EMBL" id="VFPJ01000001">
    <property type="protein sequence ID" value="TQM39488.1"/>
    <property type="molecule type" value="Genomic_DNA"/>
</dbReference>
<accession>A0A543G304</accession>
<dbReference type="EMBL" id="VFPJ01000001">
    <property type="protein sequence ID" value="TQM40029.1"/>
    <property type="molecule type" value="Genomic_DNA"/>
</dbReference>
<evidence type="ECO:0000313" key="4">
    <source>
        <dbReference type="EMBL" id="TQM39768.1"/>
    </source>
</evidence>
<sequence>MEKRTFTTEEKLKIIKEASEQGVKPTLEKYSVFPASYYSWKKKFETMGTEGFAHGMTPDQLKRIRELEKENKTLKEIIIEKELEGKLKDELLKKKFALEKKRNS</sequence>
<evidence type="ECO:0000313" key="23">
    <source>
        <dbReference type="Proteomes" id="UP000320773"/>
    </source>
</evidence>
<dbReference type="EMBL" id="VFPJ01000001">
    <property type="protein sequence ID" value="TQM40110.1"/>
    <property type="molecule type" value="Genomic_DNA"/>
</dbReference>
<evidence type="ECO:0000313" key="10">
    <source>
        <dbReference type="EMBL" id="TQM40232.1"/>
    </source>
</evidence>
<evidence type="ECO:0000313" key="12">
    <source>
        <dbReference type="EMBL" id="TQM40558.1"/>
    </source>
</evidence>
<dbReference type="EMBL" id="VFPJ01000001">
    <property type="protein sequence ID" value="TQM39747.1"/>
    <property type="molecule type" value="Genomic_DNA"/>
</dbReference>
<evidence type="ECO:0000313" key="5">
    <source>
        <dbReference type="EMBL" id="TQM39849.1"/>
    </source>
</evidence>
<dbReference type="EMBL" id="VFPJ01000001">
    <property type="protein sequence ID" value="TQM40579.1"/>
    <property type="molecule type" value="Genomic_DNA"/>
</dbReference>
<dbReference type="EMBL" id="VFPJ01000001">
    <property type="protein sequence ID" value="TQM40583.1"/>
    <property type="molecule type" value="Genomic_DNA"/>
</dbReference>
<evidence type="ECO:0000313" key="7">
    <source>
        <dbReference type="EMBL" id="TQM40039.1"/>
    </source>
</evidence>
<dbReference type="EMBL" id="VFPJ01000001">
    <property type="protein sequence ID" value="TQM39768.1"/>
    <property type="molecule type" value="Genomic_DNA"/>
</dbReference>
<dbReference type="GO" id="GO:0004803">
    <property type="term" value="F:transposase activity"/>
    <property type="evidence" value="ECO:0007669"/>
    <property type="project" value="InterPro"/>
</dbReference>
<dbReference type="OMA" id="PASYYSW"/>
<dbReference type="EMBL" id="VFPJ01000001">
    <property type="protein sequence ID" value="TQM40592.1"/>
    <property type="molecule type" value="Genomic_DNA"/>
</dbReference>
<dbReference type="EMBL" id="VFPJ01000001">
    <property type="protein sequence ID" value="TQM40232.1"/>
    <property type="molecule type" value="Genomic_DNA"/>
</dbReference>
<dbReference type="AlphaFoldDB" id="A0A543G304"/>
<evidence type="ECO:0000313" key="11">
    <source>
        <dbReference type="EMBL" id="TQM40458.1"/>
    </source>
</evidence>
<dbReference type="EMBL" id="VFPJ01000001">
    <property type="protein sequence ID" value="TQM39849.1"/>
    <property type="molecule type" value="Genomic_DNA"/>
</dbReference>
<evidence type="ECO:0000313" key="15">
    <source>
        <dbReference type="EMBL" id="TQM40583.1"/>
    </source>
</evidence>
<name>A0A543G304_9FLAO</name>
<evidence type="ECO:0000313" key="20">
    <source>
        <dbReference type="EMBL" id="TQM40921.1"/>
    </source>
</evidence>
<dbReference type="RefSeq" id="WP_014085259.1">
    <property type="nucleotide sequence ID" value="NZ_CBCSFI010000001.1"/>
</dbReference>
<dbReference type="EMBL" id="VFPJ01000001">
    <property type="protein sequence ID" value="TQM40847.1"/>
    <property type="molecule type" value="Genomic_DNA"/>
</dbReference>
<dbReference type="Proteomes" id="UP000320773">
    <property type="component" value="Unassembled WGS sequence"/>
</dbReference>
<dbReference type="EMBL" id="VFPJ01000001">
    <property type="protein sequence ID" value="TQM39481.1"/>
    <property type="molecule type" value="Genomic_DNA"/>
</dbReference>
<dbReference type="EMBL" id="VFPJ01000001">
    <property type="protein sequence ID" value="TQM41096.1"/>
    <property type="molecule type" value="Genomic_DNA"/>
</dbReference>
<evidence type="ECO:0000313" key="21">
    <source>
        <dbReference type="EMBL" id="TQM41096.1"/>
    </source>
</evidence>
<dbReference type="InterPro" id="IPR009057">
    <property type="entry name" value="Homeodomain-like_sf"/>
</dbReference>
<dbReference type="EMBL" id="VFPJ01000001">
    <property type="protein sequence ID" value="TQM40602.1"/>
    <property type="molecule type" value="Genomic_DNA"/>
</dbReference>
<dbReference type="EMBL" id="VFPJ01000001">
    <property type="protein sequence ID" value="TQM40039.1"/>
    <property type="molecule type" value="Genomic_DNA"/>
</dbReference>